<dbReference type="Proteomes" id="UP001501231">
    <property type="component" value="Unassembled WGS sequence"/>
</dbReference>
<dbReference type="PROSITE" id="PS50977">
    <property type="entry name" value="HTH_TETR_2"/>
    <property type="match status" value="1"/>
</dbReference>
<dbReference type="InterPro" id="IPR009057">
    <property type="entry name" value="Homeodomain-like_sf"/>
</dbReference>
<dbReference type="RefSeq" id="WP_344589129.1">
    <property type="nucleotide sequence ID" value="NZ_BAAARW010000011.1"/>
</dbReference>
<gene>
    <name evidence="8" type="primary">actII</name>
    <name evidence="8" type="ORF">GCM10010191_26230</name>
</gene>
<dbReference type="EMBL" id="BAAARW010000011">
    <property type="protein sequence ID" value="GAA2414939.1"/>
    <property type="molecule type" value="Genomic_DNA"/>
</dbReference>
<dbReference type="Pfam" id="PF02909">
    <property type="entry name" value="TetR_C_1"/>
    <property type="match status" value="1"/>
</dbReference>
<reference evidence="8 9" key="1">
    <citation type="journal article" date="2019" name="Int. J. Syst. Evol. Microbiol.">
        <title>The Global Catalogue of Microorganisms (GCM) 10K type strain sequencing project: providing services to taxonomists for standard genome sequencing and annotation.</title>
        <authorList>
            <consortium name="The Broad Institute Genomics Platform"/>
            <consortium name="The Broad Institute Genome Sequencing Center for Infectious Disease"/>
            <person name="Wu L."/>
            <person name="Ma J."/>
        </authorList>
    </citation>
    <scope>NUCLEOTIDE SEQUENCE [LARGE SCALE GENOMIC DNA]</scope>
    <source>
        <strain evidence="8 9">JCM 3325</strain>
    </source>
</reference>
<feature type="DNA-binding region" description="H-T-H motif" evidence="5">
    <location>
        <begin position="51"/>
        <end position="70"/>
    </location>
</feature>
<evidence type="ECO:0000256" key="5">
    <source>
        <dbReference type="PROSITE-ProRule" id="PRU00335"/>
    </source>
</evidence>
<evidence type="ECO:0000256" key="3">
    <source>
        <dbReference type="ARBA" id="ARBA00023125"/>
    </source>
</evidence>
<evidence type="ECO:0000313" key="8">
    <source>
        <dbReference type="EMBL" id="GAA2414939.1"/>
    </source>
</evidence>
<evidence type="ECO:0000259" key="7">
    <source>
        <dbReference type="PROSITE" id="PS50977"/>
    </source>
</evidence>
<proteinExistence type="predicted"/>
<dbReference type="InterPro" id="IPR050109">
    <property type="entry name" value="HTH-type_TetR-like_transc_reg"/>
</dbReference>
<keyword evidence="3 5" id="KW-0238">DNA-binding</keyword>
<keyword evidence="2" id="KW-0805">Transcription regulation</keyword>
<protein>
    <submittedName>
        <fullName evidence="8">TetR family transcriptional regulator ActII</fullName>
    </submittedName>
</protein>
<keyword evidence="1" id="KW-0678">Repressor</keyword>
<organism evidence="8 9">
    <name type="scientific">Actinomadura vinacea</name>
    <dbReference type="NCBI Taxonomy" id="115336"/>
    <lineage>
        <taxon>Bacteria</taxon>
        <taxon>Bacillati</taxon>
        <taxon>Actinomycetota</taxon>
        <taxon>Actinomycetes</taxon>
        <taxon>Streptosporangiales</taxon>
        <taxon>Thermomonosporaceae</taxon>
        <taxon>Actinomadura</taxon>
    </lineage>
</organism>
<dbReference type="PANTHER" id="PTHR30055">
    <property type="entry name" value="HTH-TYPE TRANSCRIPTIONAL REGULATOR RUTR"/>
    <property type="match status" value="1"/>
</dbReference>
<dbReference type="PRINTS" id="PR00455">
    <property type="entry name" value="HTHTETR"/>
</dbReference>
<dbReference type="InterPro" id="IPR001647">
    <property type="entry name" value="HTH_TetR"/>
</dbReference>
<keyword evidence="9" id="KW-1185">Reference proteome</keyword>
<accession>A0ABN3IWQ1</accession>
<feature type="domain" description="HTH tetR-type" evidence="7">
    <location>
        <begin position="28"/>
        <end position="88"/>
    </location>
</feature>
<dbReference type="Pfam" id="PF00440">
    <property type="entry name" value="TetR_N"/>
    <property type="match status" value="1"/>
</dbReference>
<evidence type="ECO:0000256" key="4">
    <source>
        <dbReference type="ARBA" id="ARBA00023163"/>
    </source>
</evidence>
<name>A0ABN3IWQ1_9ACTN</name>
<evidence type="ECO:0000256" key="2">
    <source>
        <dbReference type="ARBA" id="ARBA00023015"/>
    </source>
</evidence>
<dbReference type="InterPro" id="IPR003012">
    <property type="entry name" value="Tet_transcr_reg_TetR"/>
</dbReference>
<dbReference type="SUPFAM" id="SSF46689">
    <property type="entry name" value="Homeodomain-like"/>
    <property type="match status" value="1"/>
</dbReference>
<evidence type="ECO:0000256" key="1">
    <source>
        <dbReference type="ARBA" id="ARBA00022491"/>
    </source>
</evidence>
<evidence type="ECO:0000256" key="6">
    <source>
        <dbReference type="SAM" id="MobiDB-lite"/>
    </source>
</evidence>
<dbReference type="InterPro" id="IPR036271">
    <property type="entry name" value="Tet_transcr_reg_TetR-rel_C_sf"/>
</dbReference>
<dbReference type="SUPFAM" id="SSF48498">
    <property type="entry name" value="Tetracyclin repressor-like, C-terminal domain"/>
    <property type="match status" value="1"/>
</dbReference>
<sequence length="249" mass="27149">MVADGPEIPAPPWRKQRAGRRRDASRRPLSRELIVDTAIGVLDAEGMDAITMRRIAQELGTGPASLYAHVANKDELLEDVLDRIAAEVALPEPDPARWQEQLKEVAREIRAMYRRHGDIARASLGKIPTSPNVLRIAECELALMRAGGVPPKIAGLAVDRFAQMIDADCIEGTVLAGKSPEGQDPHEFYAAFVPQVRAYFEALPAERFPNIVAMAGELTGGDDDDRFEFGLDIMVRGIASYAEGRPPAG</sequence>
<dbReference type="PANTHER" id="PTHR30055:SF151">
    <property type="entry name" value="TRANSCRIPTIONAL REGULATORY PROTEIN"/>
    <property type="match status" value="1"/>
</dbReference>
<keyword evidence="4" id="KW-0804">Transcription</keyword>
<comment type="caution">
    <text evidence="8">The sequence shown here is derived from an EMBL/GenBank/DDBJ whole genome shotgun (WGS) entry which is preliminary data.</text>
</comment>
<evidence type="ECO:0000313" key="9">
    <source>
        <dbReference type="Proteomes" id="UP001501231"/>
    </source>
</evidence>
<dbReference type="InterPro" id="IPR004111">
    <property type="entry name" value="Repressor_TetR_C"/>
</dbReference>
<dbReference type="PRINTS" id="PR00400">
    <property type="entry name" value="TETREPRESSOR"/>
</dbReference>
<feature type="region of interest" description="Disordered" evidence="6">
    <location>
        <begin position="1"/>
        <end position="26"/>
    </location>
</feature>
<dbReference type="Gene3D" id="1.10.357.10">
    <property type="entry name" value="Tetracycline Repressor, domain 2"/>
    <property type="match status" value="1"/>
</dbReference>